<dbReference type="SUPFAM" id="SSF158446">
    <property type="entry name" value="IVS-encoded protein-like"/>
    <property type="match status" value="1"/>
</dbReference>
<feature type="non-terminal residue" evidence="1">
    <location>
        <position position="35"/>
    </location>
</feature>
<dbReference type="InterPro" id="IPR036583">
    <property type="entry name" value="23S_rRNA_IVS_sf"/>
</dbReference>
<sequence>MYLKSHGEFQQFLGIAYGSALELETQLTICTETGL</sequence>
<evidence type="ECO:0000313" key="2">
    <source>
        <dbReference type="Proteomes" id="UP000034565"/>
    </source>
</evidence>
<dbReference type="NCBIfam" id="TIGR02436">
    <property type="entry name" value="four helix bundle protein"/>
    <property type="match status" value="1"/>
</dbReference>
<reference evidence="1 2" key="1">
    <citation type="journal article" date="2015" name="Nature">
        <title>rRNA introns, odd ribosomes, and small enigmatic genomes across a large radiation of phyla.</title>
        <authorList>
            <person name="Brown C.T."/>
            <person name="Hug L.A."/>
            <person name="Thomas B.C."/>
            <person name="Sharon I."/>
            <person name="Castelle C.J."/>
            <person name="Singh A."/>
            <person name="Wilkins M.J."/>
            <person name="Williams K.H."/>
            <person name="Banfield J.F."/>
        </authorList>
    </citation>
    <scope>NUCLEOTIDE SEQUENCE [LARGE SCALE GENOMIC DNA]</scope>
</reference>
<evidence type="ECO:0000313" key="1">
    <source>
        <dbReference type="EMBL" id="KKU68566.1"/>
    </source>
</evidence>
<organism evidence="1 2">
    <name type="scientific">Candidatus Amesbacteria bacterium GW2011_GWA1_47_20</name>
    <dbReference type="NCBI Taxonomy" id="1618354"/>
    <lineage>
        <taxon>Bacteria</taxon>
        <taxon>Candidatus Amesiibacteriota</taxon>
    </lineage>
</organism>
<dbReference type="AlphaFoldDB" id="A0A0G1SGM1"/>
<dbReference type="InterPro" id="IPR012657">
    <property type="entry name" value="23S_rRNA-intervening_sequence"/>
</dbReference>
<dbReference type="EMBL" id="LCOA01000019">
    <property type="protein sequence ID" value="KKU68566.1"/>
    <property type="molecule type" value="Genomic_DNA"/>
</dbReference>
<dbReference type="Gene3D" id="1.20.1440.60">
    <property type="entry name" value="23S rRNA-intervening sequence"/>
    <property type="match status" value="1"/>
</dbReference>
<comment type="caution">
    <text evidence="1">The sequence shown here is derived from an EMBL/GenBank/DDBJ whole genome shotgun (WGS) entry which is preliminary data.</text>
</comment>
<accession>A0A0G1SGM1</accession>
<name>A0A0G1SGM1_9BACT</name>
<gene>
    <name evidence="1" type="ORF">UX92_C0019G0001</name>
</gene>
<proteinExistence type="predicted"/>
<dbReference type="Proteomes" id="UP000034565">
    <property type="component" value="Unassembled WGS sequence"/>
</dbReference>
<protein>
    <submittedName>
        <fullName evidence="1">Uncharacterized protein</fullName>
    </submittedName>
</protein>